<sequence length="71" mass="7833">MSIFTNGNTLTVTVRGPGELYLLSYQSNAQLGDNIGSLTTASEGITKFVISHSYTYERFAFFFAEERRGGV</sequence>
<keyword evidence="2" id="KW-1185">Reference proteome</keyword>
<proteinExistence type="predicted"/>
<protein>
    <submittedName>
        <fullName evidence="1">Uncharacterized protein</fullName>
    </submittedName>
</protein>
<organism evidence="1 2">
    <name type="scientific">Paramarasmius palmivorus</name>
    <dbReference type="NCBI Taxonomy" id="297713"/>
    <lineage>
        <taxon>Eukaryota</taxon>
        <taxon>Fungi</taxon>
        <taxon>Dikarya</taxon>
        <taxon>Basidiomycota</taxon>
        <taxon>Agaricomycotina</taxon>
        <taxon>Agaricomycetes</taxon>
        <taxon>Agaricomycetidae</taxon>
        <taxon>Agaricales</taxon>
        <taxon>Marasmiineae</taxon>
        <taxon>Marasmiaceae</taxon>
        <taxon>Paramarasmius</taxon>
    </lineage>
</organism>
<dbReference type="EMBL" id="JAYKXP010000036">
    <property type="protein sequence ID" value="KAK7040684.1"/>
    <property type="molecule type" value="Genomic_DNA"/>
</dbReference>
<evidence type="ECO:0000313" key="2">
    <source>
        <dbReference type="Proteomes" id="UP001383192"/>
    </source>
</evidence>
<name>A0AAW0CR78_9AGAR</name>
<reference evidence="1 2" key="1">
    <citation type="submission" date="2024-01" db="EMBL/GenBank/DDBJ databases">
        <title>A draft genome for a cacao thread blight-causing isolate of Paramarasmius palmivorus.</title>
        <authorList>
            <person name="Baruah I.K."/>
            <person name="Bukari Y."/>
            <person name="Amoako-Attah I."/>
            <person name="Meinhardt L.W."/>
            <person name="Bailey B.A."/>
            <person name="Cohen S.P."/>
        </authorList>
    </citation>
    <scope>NUCLEOTIDE SEQUENCE [LARGE SCALE GENOMIC DNA]</scope>
    <source>
        <strain evidence="1 2">GH-12</strain>
    </source>
</reference>
<dbReference type="Proteomes" id="UP001383192">
    <property type="component" value="Unassembled WGS sequence"/>
</dbReference>
<comment type="caution">
    <text evidence="1">The sequence shown here is derived from an EMBL/GenBank/DDBJ whole genome shotgun (WGS) entry which is preliminary data.</text>
</comment>
<dbReference type="AlphaFoldDB" id="A0AAW0CR78"/>
<accession>A0AAW0CR78</accession>
<gene>
    <name evidence="1" type="ORF">VNI00_009590</name>
</gene>
<evidence type="ECO:0000313" key="1">
    <source>
        <dbReference type="EMBL" id="KAK7040684.1"/>
    </source>
</evidence>